<dbReference type="Proteomes" id="UP000195557">
    <property type="component" value="Unassembled WGS sequence"/>
</dbReference>
<feature type="domain" description="Helicase-associated" evidence="3">
    <location>
        <begin position="802"/>
        <end position="868"/>
    </location>
</feature>
<reference evidence="4" key="1">
    <citation type="submission" date="2017-04" db="EMBL/GenBank/DDBJ databases">
        <title>Population genomics of picophytoplankton unveils novel chromosome hypervariability.</title>
        <authorList>
            <consortium name="DOE Joint Genome Institute"/>
            <person name="Blanc-Mathieu R."/>
            <person name="Krasovec M."/>
            <person name="Hebrard M."/>
            <person name="Yau S."/>
            <person name="Desgranges E."/>
            <person name="Martin J."/>
            <person name="Schackwitz W."/>
            <person name="Kuo A."/>
            <person name="Salin G."/>
            <person name="Donnadieu C."/>
            <person name="Desdevises Y."/>
            <person name="Sanchez-Ferandin S."/>
            <person name="Moreau H."/>
            <person name="Rivals E."/>
            <person name="Grigoriev I.V."/>
            <person name="Grimsley N."/>
            <person name="Eyre-Walker A."/>
            <person name="Piganeau G."/>
        </authorList>
    </citation>
    <scope>NUCLEOTIDE SEQUENCE [LARGE SCALE GENOMIC DNA]</scope>
    <source>
        <strain evidence="4">RCC 1115</strain>
    </source>
</reference>
<dbReference type="InterPro" id="IPR010770">
    <property type="entry name" value="Ecd"/>
</dbReference>
<gene>
    <name evidence="4" type="ORF">BE221DRAFT_202522</name>
</gene>
<feature type="coiled-coil region" evidence="1">
    <location>
        <begin position="412"/>
        <end position="439"/>
    </location>
</feature>
<evidence type="ECO:0000256" key="1">
    <source>
        <dbReference type="SAM" id="Coils"/>
    </source>
</evidence>
<feature type="compositionally biased region" description="Basic residues" evidence="2">
    <location>
        <begin position="877"/>
        <end position="891"/>
    </location>
</feature>
<organism evidence="4">
    <name type="scientific">Ostreococcus tauri</name>
    <name type="common">Marine green alga</name>
    <dbReference type="NCBI Taxonomy" id="70448"/>
    <lineage>
        <taxon>Eukaryota</taxon>
        <taxon>Viridiplantae</taxon>
        <taxon>Chlorophyta</taxon>
        <taxon>Mamiellophyceae</taxon>
        <taxon>Mamiellales</taxon>
        <taxon>Bathycoccaceae</taxon>
        <taxon>Ostreococcus</taxon>
    </lineage>
</organism>
<feature type="domain" description="Helicase-associated" evidence="3">
    <location>
        <begin position="642"/>
        <end position="710"/>
    </location>
</feature>
<feature type="region of interest" description="Disordered" evidence="2">
    <location>
        <begin position="867"/>
        <end position="909"/>
    </location>
</feature>
<feature type="compositionally biased region" description="Acidic residues" evidence="2">
    <location>
        <begin position="322"/>
        <end position="332"/>
    </location>
</feature>
<evidence type="ECO:0000256" key="2">
    <source>
        <dbReference type="SAM" id="MobiDB-lite"/>
    </source>
</evidence>
<dbReference type="InterPro" id="IPR005114">
    <property type="entry name" value="Helicase_assoc"/>
</dbReference>
<feature type="domain" description="Helicase-associated" evidence="3">
    <location>
        <begin position="722"/>
        <end position="788"/>
    </location>
</feature>
<dbReference type="eggNOG" id="KOG2406">
    <property type="taxonomic scope" value="Eukaryota"/>
</dbReference>
<feature type="domain" description="Helicase-associated" evidence="3">
    <location>
        <begin position="574"/>
        <end position="629"/>
    </location>
</feature>
<feature type="region of interest" description="Disordered" evidence="2">
    <location>
        <begin position="315"/>
        <end position="335"/>
    </location>
</feature>
<accession>A0A1Y5IQ83</accession>
<dbReference type="EMBL" id="KZ155771">
    <property type="protein sequence ID" value="OUS49272.1"/>
    <property type="molecule type" value="Genomic_DNA"/>
</dbReference>
<protein>
    <submittedName>
        <fullName evidence="4">Suppressor-like protein</fullName>
    </submittedName>
</protein>
<dbReference type="GO" id="GO:0005634">
    <property type="term" value="C:nucleus"/>
    <property type="evidence" value="ECO:0007669"/>
    <property type="project" value="TreeGrafter"/>
</dbReference>
<evidence type="ECO:0000313" key="4">
    <source>
        <dbReference type="EMBL" id="OUS49272.1"/>
    </source>
</evidence>
<dbReference type="PANTHER" id="PTHR13060:SF0">
    <property type="entry name" value="PROTEIN ECDYSONELESS HOMOLOG"/>
    <property type="match status" value="1"/>
</dbReference>
<feature type="compositionally biased region" description="Acidic residues" evidence="2">
    <location>
        <begin position="512"/>
        <end position="526"/>
    </location>
</feature>
<evidence type="ECO:0000259" key="3">
    <source>
        <dbReference type="Pfam" id="PF03457"/>
    </source>
</evidence>
<dbReference type="PANTHER" id="PTHR13060">
    <property type="entry name" value="SGT1 PROTEIN HSGT1 SUPPRESSOR OF GCR2"/>
    <property type="match status" value="1"/>
</dbReference>
<name>A0A1Y5IQ83_OSTTA</name>
<proteinExistence type="predicted"/>
<dbReference type="Pfam" id="PF03457">
    <property type="entry name" value="HA"/>
    <property type="match status" value="4"/>
</dbReference>
<dbReference type="Pfam" id="PF07093">
    <property type="entry name" value="SGT1"/>
    <property type="match status" value="1"/>
</dbReference>
<sequence length="909" mass="102386">MLDDDPAIVARRRAERDRVECEIALGASVSNDSQRIEDLRARINAFVDASTSGHVWGVDALRFNVHDRPSGVNRRATLRGSIRVGDGAAEDGWLVARIARDVTMTFDENDVTCARVWDEDGEFVLVECAETLEAWVTPERAEGTTFFVRGELRTVDGDALGGEPGGERTRRAMEIVEKTKGLGIATQEMVRARLDAVETRIVEHRHAAFAIMPRLCARILAKEPQLVALAMDSLRARDPVGLRAAAKMEVFEPKDFHPTLVQMSRALFVQITSEHFDAPPTYSTSCDDPAERRAREIGMKIACGLEMFIAEWTPRKSSDGESTSDGEPEDDPAWERFKSSLTTNGYFREEIMGSKLYKDLLTTAVREYRRSGLATKVRRVQNEYVQRVSEILDEKYDADDVPHANPSDASDEDWLVNAEQELMEELARLEKEREKSLVEATKKAKSFVSRESGFEGVDHNATPGSCPGDLNIPNGDGVFNLDAQTFLKELGKALRMGDDEKFRAYMGPYGVDSDDDQSSDSDDADFDFPQSDNESVSSRGLPEDDYFDAPPALRIPKSTSQIPTPPMPTFLPPLLSYCIEHDHCNVPAGTIRDGLRLGQWLNGQRSRMRASIGRPIGMNATKEEKLRELVNAGKLWIDSPGRRDWDEAMDALERWAMATNGGVDFNCPHDLKYDDIRLGAWLTTQRMRHRAGEQARTPLKPEQRARMDALVAAGKLWLDKADTWESKFEAMLRWSERVTGGAHCNVPYDCQFDGYRLGIWLNTQRQRFRGNTTKNFKLSDAQRTKMQDLVDRKKLWITVPTDTWERKFDLLLAWGNEKHAGEHYNVAQQEEYHGVKLGAWLGTQRQRMIGKAGKSKPLTNEQRQALQGLIDAGKLKPTVRRAPKSPKRRAPKSSPTNNPMEPSTKRAKR</sequence>
<dbReference type="AlphaFoldDB" id="A0A1Y5IQ83"/>
<feature type="region of interest" description="Disordered" evidence="2">
    <location>
        <begin position="506"/>
        <end position="565"/>
    </location>
</feature>
<keyword evidence="1" id="KW-0175">Coiled coil</keyword>
<dbReference type="Gene3D" id="6.10.140.530">
    <property type="match status" value="3"/>
</dbReference>